<dbReference type="PANTHER" id="PTHR33112:SF12">
    <property type="entry name" value="HETEROKARYON INCOMPATIBILITY DOMAIN-CONTAINING PROTEIN"/>
    <property type="match status" value="1"/>
</dbReference>
<accession>A0A2T2NNC2</accession>
<dbReference type="PANTHER" id="PTHR33112">
    <property type="entry name" value="DOMAIN PROTEIN, PUTATIVE-RELATED"/>
    <property type="match status" value="1"/>
</dbReference>
<protein>
    <submittedName>
        <fullName evidence="2">HET-domain-containing protein</fullName>
    </submittedName>
</protein>
<dbReference type="Pfam" id="PF06985">
    <property type="entry name" value="HET"/>
    <property type="match status" value="1"/>
</dbReference>
<proteinExistence type="predicted"/>
<sequence length="678" mass="78670">MEFPFADWLSHESSPSDEWPEEWYLGRYKDLSKRRYCTLCQFVCSVAKIAIVMDERTSLSRAVVSFFPWSRSANTLAVRLSFQDSFKYFGRTRPTTVSRFQILFGEELPSKIGVKGSLYTKSRKISLGLDFRMIKSWISDCYNNHEHPLEYTRVHVGRPNKAKVIDVETMHISDATEDCRYIALSYVWGGISMDMMQEVWKKGSGYLDLKPILSKLPATIKDAISVVKNLGERYIWIDSICIDQCSESDKAHQIGQMDRIYSSAILTIVAATGKDANQGLPGLSGKDRFPFQIEQSTGPYMLRTIFLNDKAHGIIETSPWSERGWTYQERLLSKRLLFFTNHQVYFQCRLGIWSEDTTKKVQQDDLTEHFLQNLQRSELNFSRRRLLDHPFELFVYELSNRKFKYESDKLRASLAALKLLSSSYQSPMLWGLPERGFEMFLLWTYEYSKTQYAGSLNDLRTVHGFPTWSWASCSVQTSCIDYNRSPTVQSLVTFYKLLHDGNLEKMDNGALERYELEKAQGWEDSREWRAEQYQHPDIDLEIYSAGKIPGELSTGILVFWTISVSLVVKYDPDAPQRKEQSFLPFAVFDETRDKLSTDMPMALPRKWWASQTQSTFSFIAIAQGPHPMSDSQKEFGKGMMLFMVQWQGHVASRMGLVWIPLTKWERLQEKTWKLIHLG</sequence>
<organism evidence="2 3">
    <name type="scientific">Corynespora cassiicola Philippines</name>
    <dbReference type="NCBI Taxonomy" id="1448308"/>
    <lineage>
        <taxon>Eukaryota</taxon>
        <taxon>Fungi</taxon>
        <taxon>Dikarya</taxon>
        <taxon>Ascomycota</taxon>
        <taxon>Pezizomycotina</taxon>
        <taxon>Dothideomycetes</taxon>
        <taxon>Pleosporomycetidae</taxon>
        <taxon>Pleosporales</taxon>
        <taxon>Corynesporascaceae</taxon>
        <taxon>Corynespora</taxon>
    </lineage>
</organism>
<evidence type="ECO:0000313" key="3">
    <source>
        <dbReference type="Proteomes" id="UP000240883"/>
    </source>
</evidence>
<dbReference type="Proteomes" id="UP000240883">
    <property type="component" value="Unassembled WGS sequence"/>
</dbReference>
<name>A0A2T2NNC2_CORCC</name>
<dbReference type="InterPro" id="IPR010730">
    <property type="entry name" value="HET"/>
</dbReference>
<dbReference type="OrthoDB" id="5428863at2759"/>
<gene>
    <name evidence="2" type="ORF">BS50DRAFT_378161</name>
</gene>
<keyword evidence="3" id="KW-1185">Reference proteome</keyword>
<dbReference type="EMBL" id="KZ678135">
    <property type="protein sequence ID" value="PSN66923.1"/>
    <property type="molecule type" value="Genomic_DNA"/>
</dbReference>
<feature type="domain" description="Heterokaryon incompatibility" evidence="1">
    <location>
        <begin position="181"/>
        <end position="329"/>
    </location>
</feature>
<evidence type="ECO:0000259" key="1">
    <source>
        <dbReference type="Pfam" id="PF06985"/>
    </source>
</evidence>
<dbReference type="STRING" id="1448308.A0A2T2NNC2"/>
<reference evidence="2 3" key="1">
    <citation type="journal article" date="2018" name="Front. Microbiol.">
        <title>Genome-Wide Analysis of Corynespora cassiicola Leaf Fall Disease Putative Effectors.</title>
        <authorList>
            <person name="Lopez D."/>
            <person name="Ribeiro S."/>
            <person name="Label P."/>
            <person name="Fumanal B."/>
            <person name="Venisse J.S."/>
            <person name="Kohler A."/>
            <person name="de Oliveira R.R."/>
            <person name="Labutti K."/>
            <person name="Lipzen A."/>
            <person name="Lail K."/>
            <person name="Bauer D."/>
            <person name="Ohm R.A."/>
            <person name="Barry K.W."/>
            <person name="Spatafora J."/>
            <person name="Grigoriev I.V."/>
            <person name="Martin F.M."/>
            <person name="Pujade-Renaud V."/>
        </authorList>
    </citation>
    <scope>NUCLEOTIDE SEQUENCE [LARGE SCALE GENOMIC DNA]</scope>
    <source>
        <strain evidence="2 3">Philippines</strain>
    </source>
</reference>
<dbReference type="AlphaFoldDB" id="A0A2T2NNC2"/>
<evidence type="ECO:0000313" key="2">
    <source>
        <dbReference type="EMBL" id="PSN66923.1"/>
    </source>
</evidence>